<accession>A0A0F9L4P4</accession>
<proteinExistence type="predicted"/>
<dbReference type="GO" id="GO:0003924">
    <property type="term" value="F:GTPase activity"/>
    <property type="evidence" value="ECO:0007669"/>
    <property type="project" value="InterPro"/>
</dbReference>
<evidence type="ECO:0000313" key="3">
    <source>
        <dbReference type="EMBL" id="KKM82181.1"/>
    </source>
</evidence>
<gene>
    <name evidence="3" type="ORF">LCGC14_1322200</name>
</gene>
<dbReference type="InterPro" id="IPR001806">
    <property type="entry name" value="Small_GTPase"/>
</dbReference>
<keyword evidence="2" id="KW-0175">Coiled coil</keyword>
<dbReference type="PANTHER" id="PTHR47978">
    <property type="match status" value="1"/>
</dbReference>
<name>A0A0F9L4P4_9ZZZZ</name>
<comment type="caution">
    <text evidence="3">The sequence shown here is derived from an EMBL/GenBank/DDBJ whole genome shotgun (WGS) entry which is preliminary data.</text>
</comment>
<reference evidence="3" key="1">
    <citation type="journal article" date="2015" name="Nature">
        <title>Complex archaea that bridge the gap between prokaryotes and eukaryotes.</title>
        <authorList>
            <person name="Spang A."/>
            <person name="Saw J.H."/>
            <person name="Jorgensen S.L."/>
            <person name="Zaremba-Niedzwiedzka K."/>
            <person name="Martijn J."/>
            <person name="Lind A.E."/>
            <person name="van Eijk R."/>
            <person name="Schleper C."/>
            <person name="Guy L."/>
            <person name="Ettema T.J."/>
        </authorList>
    </citation>
    <scope>NUCLEOTIDE SEQUENCE</scope>
</reference>
<dbReference type="InterPro" id="IPR027417">
    <property type="entry name" value="P-loop_NTPase"/>
</dbReference>
<feature type="coiled-coil region" evidence="2">
    <location>
        <begin position="26"/>
        <end position="53"/>
    </location>
</feature>
<keyword evidence="1" id="KW-0547">Nucleotide-binding</keyword>
<evidence type="ECO:0000256" key="2">
    <source>
        <dbReference type="SAM" id="Coils"/>
    </source>
</evidence>
<protein>
    <submittedName>
        <fullName evidence="3">Uncharacterized protein</fullName>
    </submittedName>
</protein>
<dbReference type="SUPFAM" id="SSF52540">
    <property type="entry name" value="P-loop containing nucleoside triphosphate hydrolases"/>
    <property type="match status" value="1"/>
</dbReference>
<dbReference type="SMART" id="SM00175">
    <property type="entry name" value="RAB"/>
    <property type="match status" value="1"/>
</dbReference>
<evidence type="ECO:0000256" key="1">
    <source>
        <dbReference type="ARBA" id="ARBA00022741"/>
    </source>
</evidence>
<sequence>MYKKTVWFLKRLKKISAKRRTQELLDKGVEGQIEELERLLENSQDRIIELNFKRKRPIGLDYMEMHQDEFLDFMEMLQVEWDPKKQNSKLEMIESEIKLHQINIQYLEEEIKRWMDLFEEQEIPKQQRSKEKSYTPSILYDKPPPKLKKTKTQSIKKKSKKSEALLKICILGKKDVGISPWFMKLNKTSYFLERYLLGAFGLGVKSIKLEDKIFKLQIWFLNPHRRSFERLSKTIFFIGCSAAFLVYDITIPESLSRMPEWINLIREKCGNIPIFLLGNNCEFEELYELSRKQAEDLVIKFNLTGIYKISTSNQINLDLPFQKICEFYFEKFFTK</sequence>
<dbReference type="Pfam" id="PF00071">
    <property type="entry name" value="Ras"/>
    <property type="match status" value="1"/>
</dbReference>
<dbReference type="GO" id="GO:0005525">
    <property type="term" value="F:GTP binding"/>
    <property type="evidence" value="ECO:0007669"/>
    <property type="project" value="InterPro"/>
</dbReference>
<dbReference type="PROSITE" id="PS51419">
    <property type="entry name" value="RAB"/>
    <property type="match status" value="1"/>
</dbReference>
<dbReference type="AlphaFoldDB" id="A0A0F9L4P4"/>
<organism evidence="3">
    <name type="scientific">marine sediment metagenome</name>
    <dbReference type="NCBI Taxonomy" id="412755"/>
    <lineage>
        <taxon>unclassified sequences</taxon>
        <taxon>metagenomes</taxon>
        <taxon>ecological metagenomes</taxon>
    </lineage>
</organism>
<dbReference type="EMBL" id="LAZR01007902">
    <property type="protein sequence ID" value="KKM82181.1"/>
    <property type="molecule type" value="Genomic_DNA"/>
</dbReference>
<dbReference type="Gene3D" id="3.40.50.300">
    <property type="entry name" value="P-loop containing nucleotide triphosphate hydrolases"/>
    <property type="match status" value="1"/>
</dbReference>